<organism evidence="1 2">
    <name type="scientific">Lasallia pustulata</name>
    <dbReference type="NCBI Taxonomy" id="136370"/>
    <lineage>
        <taxon>Eukaryota</taxon>
        <taxon>Fungi</taxon>
        <taxon>Dikarya</taxon>
        <taxon>Ascomycota</taxon>
        <taxon>Pezizomycotina</taxon>
        <taxon>Lecanoromycetes</taxon>
        <taxon>OSLEUM clade</taxon>
        <taxon>Umbilicariomycetidae</taxon>
        <taxon>Umbilicariales</taxon>
        <taxon>Umbilicariaceae</taxon>
        <taxon>Lasallia</taxon>
    </lineage>
</organism>
<reference evidence="1 2" key="1">
    <citation type="submission" date="2019-09" db="EMBL/GenBank/DDBJ databases">
        <title>The hologenome of the rock-dwelling lichen Lasallia pustulata.</title>
        <authorList>
            <person name="Greshake Tzovaras B."/>
            <person name="Segers F."/>
            <person name="Bicker A."/>
            <person name="Dal Grande F."/>
            <person name="Otte J."/>
            <person name="Hankeln T."/>
            <person name="Schmitt I."/>
            <person name="Ebersberger I."/>
        </authorList>
    </citation>
    <scope>NUCLEOTIDE SEQUENCE [LARGE SCALE GENOMIC DNA]</scope>
    <source>
        <strain evidence="1">A1-1</strain>
    </source>
</reference>
<gene>
    <name evidence="1" type="ORF">FRX48_05736</name>
</gene>
<dbReference type="AlphaFoldDB" id="A0A5M8PLH4"/>
<protein>
    <submittedName>
        <fullName evidence="1">Pirin domain</fullName>
    </submittedName>
</protein>
<evidence type="ECO:0000313" key="2">
    <source>
        <dbReference type="Proteomes" id="UP000324767"/>
    </source>
</evidence>
<dbReference type="Proteomes" id="UP000324767">
    <property type="component" value="Unassembled WGS sequence"/>
</dbReference>
<evidence type="ECO:0000313" key="1">
    <source>
        <dbReference type="EMBL" id="KAA6410315.1"/>
    </source>
</evidence>
<proteinExistence type="predicted"/>
<comment type="caution">
    <text evidence="1">The sequence shown here is derived from an EMBL/GenBank/DDBJ whole genome shotgun (WGS) entry which is preliminary data.</text>
</comment>
<name>A0A5M8PLH4_9LECA</name>
<sequence length="107" mass="11289">MAQPAIRGPIPVHAGLIMSAGIVGVEGRFEYKVGGEEDVVRSKEGRNVYVHLPITKNGSAKIWLDGREDAMLLEGDGAYVSQVNAGDVLSAQSVGEPEAELVALDSQ</sequence>
<dbReference type="EMBL" id="VXIT01000009">
    <property type="protein sequence ID" value="KAA6410315.1"/>
    <property type="molecule type" value="Genomic_DNA"/>
</dbReference>
<accession>A0A5M8PLH4</accession>
<dbReference type="OrthoDB" id="10261807at2759"/>